<dbReference type="PANTHER" id="PTHR23098">
    <property type="entry name" value="AGAP001331-PA-RELATED"/>
    <property type="match status" value="1"/>
</dbReference>
<evidence type="ECO:0000256" key="1">
    <source>
        <dbReference type="SAM" id="MobiDB-lite"/>
    </source>
</evidence>
<dbReference type="Proteomes" id="UP001066276">
    <property type="component" value="Chromosome 9"/>
</dbReference>
<name>A0AAV7MSW2_PLEWA</name>
<feature type="domain" description="Myb/SANT-like DNA-binding" evidence="2">
    <location>
        <begin position="5"/>
        <end position="78"/>
    </location>
</feature>
<dbReference type="AlphaFoldDB" id="A0AAV7MSW2"/>
<reference evidence="3" key="1">
    <citation type="journal article" date="2022" name="bioRxiv">
        <title>Sequencing and chromosome-scale assembly of the giantPleurodeles waltlgenome.</title>
        <authorList>
            <person name="Brown T."/>
            <person name="Elewa A."/>
            <person name="Iarovenko S."/>
            <person name="Subramanian E."/>
            <person name="Araus A.J."/>
            <person name="Petzold A."/>
            <person name="Susuki M."/>
            <person name="Suzuki K.-i.T."/>
            <person name="Hayashi T."/>
            <person name="Toyoda A."/>
            <person name="Oliveira C."/>
            <person name="Osipova E."/>
            <person name="Leigh N.D."/>
            <person name="Simon A."/>
            <person name="Yun M.H."/>
        </authorList>
    </citation>
    <scope>NUCLEOTIDE SEQUENCE</scope>
    <source>
        <strain evidence="3">20211129_DDA</strain>
        <tissue evidence="3">Liver</tissue>
    </source>
</reference>
<dbReference type="EMBL" id="JANPWB010000013">
    <property type="protein sequence ID" value="KAJ1106831.1"/>
    <property type="molecule type" value="Genomic_DNA"/>
</dbReference>
<comment type="caution">
    <text evidence="3">The sequence shown here is derived from an EMBL/GenBank/DDBJ whole genome shotgun (WGS) entry which is preliminary data.</text>
</comment>
<dbReference type="Pfam" id="PF13873">
    <property type="entry name" value="Myb_DNA-bind_5"/>
    <property type="match status" value="1"/>
</dbReference>
<sequence length="244" mass="26665">MAPQRHPRFSEQELWVMVEEIIRVEPQLFGSQVKHTSIARKMELWRRIVDRVSAVGQHPRTRDDIRKRWNDLWGKVRSVVSRHQIAVQRTGGGPPPPPPQLTTWEEQVLAILHPEGLAGVAGGLDSGDDGNDTGQVSGDPAVAGGTVLGDLEELKSINTTLVTIVGVLKDLVDTRRDTVPQQVAPDTSLDDELPTTSAGASGQEAPPQDHNTSTPPPADGEPPRKRSLRPRNKTENNAKTPARK</sequence>
<evidence type="ECO:0000259" key="2">
    <source>
        <dbReference type="Pfam" id="PF13873"/>
    </source>
</evidence>
<proteinExistence type="predicted"/>
<accession>A0AAV7MSW2</accession>
<evidence type="ECO:0000313" key="3">
    <source>
        <dbReference type="EMBL" id="KAJ1106831.1"/>
    </source>
</evidence>
<protein>
    <recommendedName>
        <fullName evidence="2">Myb/SANT-like DNA-binding domain-containing protein</fullName>
    </recommendedName>
</protein>
<feature type="compositionally biased region" description="Polar residues" evidence="1">
    <location>
        <begin position="235"/>
        <end position="244"/>
    </location>
</feature>
<dbReference type="PANTHER" id="PTHR23098:SF16">
    <property type="entry name" value="REGULATORY PROTEIN ZESTE"/>
    <property type="match status" value="1"/>
</dbReference>
<dbReference type="GO" id="GO:0005634">
    <property type="term" value="C:nucleus"/>
    <property type="evidence" value="ECO:0007669"/>
    <property type="project" value="TreeGrafter"/>
</dbReference>
<evidence type="ECO:0000313" key="4">
    <source>
        <dbReference type="Proteomes" id="UP001066276"/>
    </source>
</evidence>
<keyword evidence="4" id="KW-1185">Reference proteome</keyword>
<dbReference type="InterPro" id="IPR028002">
    <property type="entry name" value="Myb_DNA-bind_5"/>
</dbReference>
<gene>
    <name evidence="3" type="ORF">NDU88_004229</name>
</gene>
<feature type="region of interest" description="Disordered" evidence="1">
    <location>
        <begin position="119"/>
        <end position="141"/>
    </location>
</feature>
<organism evidence="3 4">
    <name type="scientific">Pleurodeles waltl</name>
    <name type="common">Iberian ribbed newt</name>
    <dbReference type="NCBI Taxonomy" id="8319"/>
    <lineage>
        <taxon>Eukaryota</taxon>
        <taxon>Metazoa</taxon>
        <taxon>Chordata</taxon>
        <taxon>Craniata</taxon>
        <taxon>Vertebrata</taxon>
        <taxon>Euteleostomi</taxon>
        <taxon>Amphibia</taxon>
        <taxon>Batrachia</taxon>
        <taxon>Caudata</taxon>
        <taxon>Salamandroidea</taxon>
        <taxon>Salamandridae</taxon>
        <taxon>Pleurodelinae</taxon>
        <taxon>Pleurodeles</taxon>
    </lineage>
</organism>
<feature type="region of interest" description="Disordered" evidence="1">
    <location>
        <begin position="179"/>
        <end position="244"/>
    </location>
</feature>